<dbReference type="PROSITE" id="PS50866">
    <property type="entry name" value="GOLD"/>
    <property type="match status" value="1"/>
</dbReference>
<comment type="subcellular location">
    <subcellularLocation>
        <location evidence="1 8">Membrane</location>
        <topology evidence="1 8">Single-pass type I membrane protein</topology>
    </subcellularLocation>
</comment>
<dbReference type="InterPro" id="IPR015720">
    <property type="entry name" value="Emp24-like"/>
</dbReference>
<dbReference type="PANTHER" id="PTHR22811">
    <property type="entry name" value="TRANSMEMBRANE EMP24 DOMAIN-CONTAINING PROTEIN"/>
    <property type="match status" value="1"/>
</dbReference>
<dbReference type="InterPro" id="IPR009038">
    <property type="entry name" value="GOLD_dom"/>
</dbReference>
<comment type="caution">
    <text evidence="11">The sequence shown here is derived from an EMBL/GenBank/DDBJ whole genome shotgun (WGS) entry which is preliminary data.</text>
</comment>
<keyword evidence="3 8" id="KW-0812">Transmembrane</keyword>
<evidence type="ECO:0000256" key="2">
    <source>
        <dbReference type="ARBA" id="ARBA00007104"/>
    </source>
</evidence>
<keyword evidence="12" id="KW-1185">Reference proteome</keyword>
<evidence type="ECO:0000256" key="4">
    <source>
        <dbReference type="ARBA" id="ARBA00022729"/>
    </source>
</evidence>
<evidence type="ECO:0000256" key="8">
    <source>
        <dbReference type="RuleBase" id="RU003827"/>
    </source>
</evidence>
<feature type="domain" description="GOLD" evidence="10">
    <location>
        <begin position="47"/>
        <end position="135"/>
    </location>
</feature>
<evidence type="ECO:0000313" key="11">
    <source>
        <dbReference type="EMBL" id="KAK4746343.1"/>
    </source>
</evidence>
<keyword evidence="4" id="KW-0732">Signal</keyword>
<evidence type="ECO:0000256" key="9">
    <source>
        <dbReference type="SAM" id="Phobius"/>
    </source>
</evidence>
<evidence type="ECO:0000256" key="5">
    <source>
        <dbReference type="ARBA" id="ARBA00022989"/>
    </source>
</evidence>
<protein>
    <recommendedName>
        <fullName evidence="10">GOLD domain-containing protein</fullName>
    </recommendedName>
</protein>
<organism evidence="11 12">
    <name type="scientific">Trapa incisa</name>
    <dbReference type="NCBI Taxonomy" id="236973"/>
    <lineage>
        <taxon>Eukaryota</taxon>
        <taxon>Viridiplantae</taxon>
        <taxon>Streptophyta</taxon>
        <taxon>Embryophyta</taxon>
        <taxon>Tracheophyta</taxon>
        <taxon>Spermatophyta</taxon>
        <taxon>Magnoliopsida</taxon>
        <taxon>eudicotyledons</taxon>
        <taxon>Gunneridae</taxon>
        <taxon>Pentapetalae</taxon>
        <taxon>rosids</taxon>
        <taxon>malvids</taxon>
        <taxon>Myrtales</taxon>
        <taxon>Lythraceae</taxon>
        <taxon>Trapa</taxon>
    </lineage>
</organism>
<keyword evidence="7 9" id="KW-0472">Membrane</keyword>
<sequence length="251" mass="28942">MSPVWDTLSLLRESLSELFIPKVLMQSSLLVPVFACGFMMFSSMQARRVFRSHKVEYDCDTVHASFVVIKSDSAWHYSEDGVDLVVRGPNGEQIQNFQDKISEKFEFLAHRKGVHHFCFTSRSPYHETIDFDVYVGHFTCFDEHAKDGKPSPFDNTCLCNKLEDALFNIQFEQHWLKAQTERQSISITLFLFDILLLKALIESLALVGISVLQVYLLHLLFEKKLEISRENDCEIWKNNQLTVGALLEPAE</sequence>
<keyword evidence="6" id="KW-0175">Coiled coil</keyword>
<name>A0AAN7GT69_9MYRT</name>
<evidence type="ECO:0000256" key="3">
    <source>
        <dbReference type="ARBA" id="ARBA00022692"/>
    </source>
</evidence>
<evidence type="ECO:0000313" key="12">
    <source>
        <dbReference type="Proteomes" id="UP001345219"/>
    </source>
</evidence>
<dbReference type="AlphaFoldDB" id="A0AAN7GT69"/>
<proteinExistence type="inferred from homology"/>
<dbReference type="SMART" id="SM01190">
    <property type="entry name" value="EMP24_GP25L"/>
    <property type="match status" value="1"/>
</dbReference>
<dbReference type="EMBL" id="JAXIOK010000021">
    <property type="protein sequence ID" value="KAK4746343.1"/>
    <property type="molecule type" value="Genomic_DNA"/>
</dbReference>
<dbReference type="GO" id="GO:0016020">
    <property type="term" value="C:membrane"/>
    <property type="evidence" value="ECO:0007669"/>
    <property type="project" value="UniProtKB-SubCell"/>
</dbReference>
<gene>
    <name evidence="11" type="ORF">SAY87_012655</name>
</gene>
<evidence type="ECO:0000256" key="7">
    <source>
        <dbReference type="ARBA" id="ARBA00023136"/>
    </source>
</evidence>
<evidence type="ECO:0000259" key="10">
    <source>
        <dbReference type="PROSITE" id="PS50866"/>
    </source>
</evidence>
<reference evidence="11 12" key="1">
    <citation type="journal article" date="2023" name="Hortic Res">
        <title>Pangenome of water caltrop reveals structural variations and asymmetric subgenome divergence after allopolyploidization.</title>
        <authorList>
            <person name="Zhang X."/>
            <person name="Chen Y."/>
            <person name="Wang L."/>
            <person name="Yuan Y."/>
            <person name="Fang M."/>
            <person name="Shi L."/>
            <person name="Lu R."/>
            <person name="Comes H.P."/>
            <person name="Ma Y."/>
            <person name="Chen Y."/>
            <person name="Huang G."/>
            <person name="Zhou Y."/>
            <person name="Zheng Z."/>
            <person name="Qiu Y."/>
        </authorList>
    </citation>
    <scope>NUCLEOTIDE SEQUENCE [LARGE SCALE GENOMIC DNA]</scope>
    <source>
        <tissue evidence="11">Roots</tissue>
    </source>
</reference>
<keyword evidence="5 9" id="KW-1133">Transmembrane helix</keyword>
<evidence type="ECO:0000256" key="6">
    <source>
        <dbReference type="ARBA" id="ARBA00023054"/>
    </source>
</evidence>
<feature type="transmembrane region" description="Helical" evidence="9">
    <location>
        <begin position="189"/>
        <end position="216"/>
    </location>
</feature>
<accession>A0AAN7GT69</accession>
<dbReference type="Proteomes" id="UP001345219">
    <property type="component" value="Chromosome 10"/>
</dbReference>
<evidence type="ECO:0000256" key="1">
    <source>
        <dbReference type="ARBA" id="ARBA00004479"/>
    </source>
</evidence>
<comment type="similarity">
    <text evidence="2 8">Belongs to the EMP24/GP25L family.</text>
</comment>
<dbReference type="Pfam" id="PF01105">
    <property type="entry name" value="EMP24_GP25L"/>
    <property type="match status" value="1"/>
</dbReference>